<reference evidence="2 3" key="1">
    <citation type="submission" date="2024-01" db="EMBL/GenBank/DDBJ databases">
        <title>The complete chloroplast genome sequence of Lithospermum erythrorhizon: insights into the phylogenetic relationship among Boraginaceae species and the maternal lineages of purple gromwells.</title>
        <authorList>
            <person name="Okada T."/>
            <person name="Watanabe K."/>
        </authorList>
    </citation>
    <scope>NUCLEOTIDE SEQUENCE [LARGE SCALE GENOMIC DNA]</scope>
</reference>
<protein>
    <submittedName>
        <fullName evidence="2">Uncharacterized protein</fullName>
    </submittedName>
</protein>
<dbReference type="Proteomes" id="UP001454036">
    <property type="component" value="Unassembled WGS sequence"/>
</dbReference>
<comment type="caution">
    <text evidence="2">The sequence shown here is derived from an EMBL/GenBank/DDBJ whole genome shotgun (WGS) entry which is preliminary data.</text>
</comment>
<gene>
    <name evidence="2" type="ORF">LIER_12855</name>
</gene>
<dbReference type="EMBL" id="BAABME010002527">
    <property type="protein sequence ID" value="GAA0155032.1"/>
    <property type="molecule type" value="Genomic_DNA"/>
</dbReference>
<dbReference type="AlphaFoldDB" id="A0AAV3PTD4"/>
<evidence type="ECO:0000256" key="1">
    <source>
        <dbReference type="SAM" id="MobiDB-lite"/>
    </source>
</evidence>
<evidence type="ECO:0000313" key="2">
    <source>
        <dbReference type="EMBL" id="GAA0155032.1"/>
    </source>
</evidence>
<keyword evidence="3" id="KW-1185">Reference proteome</keyword>
<feature type="region of interest" description="Disordered" evidence="1">
    <location>
        <begin position="1"/>
        <end position="44"/>
    </location>
</feature>
<organism evidence="2 3">
    <name type="scientific">Lithospermum erythrorhizon</name>
    <name type="common">Purple gromwell</name>
    <name type="synonym">Lithospermum officinale var. erythrorhizon</name>
    <dbReference type="NCBI Taxonomy" id="34254"/>
    <lineage>
        <taxon>Eukaryota</taxon>
        <taxon>Viridiplantae</taxon>
        <taxon>Streptophyta</taxon>
        <taxon>Embryophyta</taxon>
        <taxon>Tracheophyta</taxon>
        <taxon>Spermatophyta</taxon>
        <taxon>Magnoliopsida</taxon>
        <taxon>eudicotyledons</taxon>
        <taxon>Gunneridae</taxon>
        <taxon>Pentapetalae</taxon>
        <taxon>asterids</taxon>
        <taxon>lamiids</taxon>
        <taxon>Boraginales</taxon>
        <taxon>Boraginaceae</taxon>
        <taxon>Boraginoideae</taxon>
        <taxon>Lithospermeae</taxon>
        <taxon>Lithospermum</taxon>
    </lineage>
</organism>
<proteinExistence type="predicted"/>
<evidence type="ECO:0000313" key="3">
    <source>
        <dbReference type="Proteomes" id="UP001454036"/>
    </source>
</evidence>
<sequence length="165" mass="18858">MPLGLHQAHKGADGGGTMSQGLKGSGDRNVCTLEVPEESPKKGRPHEEIQIIPFVEKDLAKVFKIGITLGAEHEVMLIQVLRDYREIFAWEPTYMPGIDPEVSVHRRYIDPRYKPLKQRDILQQYLVVSESTLSSVLIGEEEKVYRPVCYVSQVMRRAETRKYYA</sequence>
<accession>A0AAV3PTD4</accession>
<name>A0AAV3PTD4_LITER</name>